<dbReference type="GO" id="GO:0003677">
    <property type="term" value="F:DNA binding"/>
    <property type="evidence" value="ECO:0007669"/>
    <property type="project" value="UniProtKB-KW"/>
</dbReference>
<evidence type="ECO:0000313" key="11">
    <source>
        <dbReference type="Proteomes" id="UP000886885"/>
    </source>
</evidence>
<dbReference type="InterPro" id="IPR011598">
    <property type="entry name" value="bHLH_dom"/>
</dbReference>
<keyword evidence="11" id="KW-1185">Reference proteome</keyword>
<evidence type="ECO:0000256" key="3">
    <source>
        <dbReference type="ARBA" id="ARBA00023125"/>
    </source>
</evidence>
<evidence type="ECO:0000256" key="5">
    <source>
        <dbReference type="ARBA" id="ARBA00023242"/>
    </source>
</evidence>
<gene>
    <name evidence="10" type="ORF">POTOM_021189</name>
</gene>
<keyword evidence="2" id="KW-0805">Transcription regulation</keyword>
<dbReference type="PROSITE" id="PS50888">
    <property type="entry name" value="BHLH"/>
    <property type="match status" value="1"/>
</dbReference>
<keyword evidence="8" id="KW-0472">Membrane</keyword>
<evidence type="ECO:0000256" key="2">
    <source>
        <dbReference type="ARBA" id="ARBA00023015"/>
    </source>
</evidence>
<keyword evidence="3" id="KW-0238">DNA-binding</keyword>
<feature type="domain" description="BHLH" evidence="9">
    <location>
        <begin position="88"/>
        <end position="138"/>
    </location>
</feature>
<dbReference type="GO" id="GO:0006879">
    <property type="term" value="P:intracellular iron ion homeostasis"/>
    <property type="evidence" value="ECO:0007669"/>
    <property type="project" value="InterPro"/>
</dbReference>
<comment type="subcellular location">
    <subcellularLocation>
        <location evidence="1">Nucleus</location>
    </subcellularLocation>
</comment>
<dbReference type="InterPro" id="IPR044579">
    <property type="entry name" value="bHLH11/121"/>
</dbReference>
<dbReference type="GO" id="GO:0005634">
    <property type="term" value="C:nucleus"/>
    <property type="evidence" value="ECO:0007669"/>
    <property type="project" value="UniProtKB-SubCell"/>
</dbReference>
<dbReference type="PANTHER" id="PTHR47001">
    <property type="entry name" value="TRANSCRIPTION FACTOR BHLH121"/>
    <property type="match status" value="1"/>
</dbReference>
<evidence type="ECO:0000256" key="8">
    <source>
        <dbReference type="SAM" id="Phobius"/>
    </source>
</evidence>
<comment type="caution">
    <text evidence="10">The sequence shown here is derived from an EMBL/GenBank/DDBJ whole genome shotgun (WGS) entry which is preliminary data.</text>
</comment>
<keyword evidence="4" id="KW-0804">Transcription</keyword>
<dbReference type="PANTHER" id="PTHR47001:SF1">
    <property type="entry name" value="TRANSCRIPTION FACTOR BHLH11"/>
    <property type="match status" value="1"/>
</dbReference>
<feature type="transmembrane region" description="Helical" evidence="8">
    <location>
        <begin position="47"/>
        <end position="73"/>
    </location>
</feature>
<dbReference type="GO" id="GO:0003700">
    <property type="term" value="F:DNA-binding transcription factor activity"/>
    <property type="evidence" value="ECO:0007669"/>
    <property type="project" value="InterPro"/>
</dbReference>
<evidence type="ECO:0000259" key="9">
    <source>
        <dbReference type="PROSITE" id="PS50888"/>
    </source>
</evidence>
<protein>
    <recommendedName>
        <fullName evidence="9">BHLH domain-containing protein</fullName>
    </recommendedName>
</protein>
<keyword evidence="8" id="KW-0812">Transmembrane</keyword>
<evidence type="ECO:0000256" key="1">
    <source>
        <dbReference type="ARBA" id="ARBA00004123"/>
    </source>
</evidence>
<accession>A0A8X7ZQQ0</accession>
<keyword evidence="5" id="KW-0539">Nucleus</keyword>
<sequence>MDQWNTRNDYSQTFVAATTIMVPSNSLHSFPPRSSTRLQNSALEPRFLFFFFFLQSNLELTRLILILFVGIVIQQRQEVEVKNPIAVAKKVQKADREKLRRDNLNEQFLELGTTLDPDRPKNDKATILTDTIQVLKDLTAEVNRLKAECATLSEETHELMQEKNELREEKASLKADTENLNAQYHQRTRAMFPWAAVDPSVVIPPPCSYPVPVPVPPGPISMHPSLQPFVFFGNQNPGAIASPCSTFIPYPAANHPNDQPPAQYASGSQFSSKQDSRTKSTDHQGSRNKERCNDSSDVATDLELKMPGSSAQQVYSEVIRH</sequence>
<dbReference type="EMBL" id="JAAWWB010000010">
    <property type="protein sequence ID" value="KAG6773851.1"/>
    <property type="molecule type" value="Genomic_DNA"/>
</dbReference>
<feature type="compositionally biased region" description="Basic and acidic residues" evidence="7">
    <location>
        <begin position="274"/>
        <end position="294"/>
    </location>
</feature>
<dbReference type="CDD" id="cd11446">
    <property type="entry name" value="bHLH_AtILR3_like"/>
    <property type="match status" value="1"/>
</dbReference>
<dbReference type="InterPro" id="IPR057075">
    <property type="entry name" value="bHLH_IRO3"/>
</dbReference>
<evidence type="ECO:0000256" key="6">
    <source>
        <dbReference type="SAM" id="Coils"/>
    </source>
</evidence>
<keyword evidence="8" id="KW-1133">Transmembrane helix</keyword>
<keyword evidence="6" id="KW-0175">Coiled coil</keyword>
<dbReference type="OrthoDB" id="515493at2759"/>
<dbReference type="SMART" id="SM00353">
    <property type="entry name" value="HLH"/>
    <property type="match status" value="1"/>
</dbReference>
<reference evidence="10" key="1">
    <citation type="journal article" date="2020" name="bioRxiv">
        <title>Hybrid origin of Populus tomentosa Carr. identified through genome sequencing and phylogenomic analysis.</title>
        <authorList>
            <person name="An X."/>
            <person name="Gao K."/>
            <person name="Chen Z."/>
            <person name="Li J."/>
            <person name="Yang X."/>
            <person name="Yang X."/>
            <person name="Zhou J."/>
            <person name="Guo T."/>
            <person name="Zhao T."/>
            <person name="Huang S."/>
            <person name="Miao D."/>
            <person name="Khan W.U."/>
            <person name="Rao P."/>
            <person name="Ye M."/>
            <person name="Lei B."/>
            <person name="Liao W."/>
            <person name="Wang J."/>
            <person name="Ji L."/>
            <person name="Li Y."/>
            <person name="Guo B."/>
            <person name="Mustafa N.S."/>
            <person name="Li S."/>
            <person name="Yun Q."/>
            <person name="Keller S.R."/>
            <person name="Mao J."/>
            <person name="Zhang R."/>
            <person name="Strauss S.H."/>
        </authorList>
    </citation>
    <scope>NUCLEOTIDE SEQUENCE</scope>
    <source>
        <strain evidence="10">GM15</strain>
        <tissue evidence="10">Leaf</tissue>
    </source>
</reference>
<evidence type="ECO:0000313" key="10">
    <source>
        <dbReference type="EMBL" id="KAG6773851.1"/>
    </source>
</evidence>
<feature type="coiled-coil region" evidence="6">
    <location>
        <begin position="87"/>
        <end position="183"/>
    </location>
</feature>
<name>A0A8X7ZQQ0_POPTO</name>
<proteinExistence type="predicted"/>
<dbReference type="AlphaFoldDB" id="A0A8X7ZQQ0"/>
<dbReference type="Pfam" id="PF23177">
    <property type="entry name" value="bHLH_IRO3"/>
    <property type="match status" value="1"/>
</dbReference>
<dbReference type="Proteomes" id="UP000886885">
    <property type="component" value="Chromosome 5D"/>
</dbReference>
<evidence type="ECO:0000256" key="4">
    <source>
        <dbReference type="ARBA" id="ARBA00023163"/>
    </source>
</evidence>
<evidence type="ECO:0000256" key="7">
    <source>
        <dbReference type="SAM" id="MobiDB-lite"/>
    </source>
</evidence>
<organism evidence="10 11">
    <name type="scientific">Populus tomentosa</name>
    <name type="common">Chinese white poplar</name>
    <dbReference type="NCBI Taxonomy" id="118781"/>
    <lineage>
        <taxon>Eukaryota</taxon>
        <taxon>Viridiplantae</taxon>
        <taxon>Streptophyta</taxon>
        <taxon>Embryophyta</taxon>
        <taxon>Tracheophyta</taxon>
        <taxon>Spermatophyta</taxon>
        <taxon>Magnoliopsida</taxon>
        <taxon>eudicotyledons</taxon>
        <taxon>Gunneridae</taxon>
        <taxon>Pentapetalae</taxon>
        <taxon>rosids</taxon>
        <taxon>fabids</taxon>
        <taxon>Malpighiales</taxon>
        <taxon>Salicaceae</taxon>
        <taxon>Saliceae</taxon>
        <taxon>Populus</taxon>
    </lineage>
</organism>
<feature type="region of interest" description="Disordered" evidence="7">
    <location>
        <begin position="251"/>
        <end position="321"/>
    </location>
</feature>
<dbReference type="GO" id="GO:0046983">
    <property type="term" value="F:protein dimerization activity"/>
    <property type="evidence" value="ECO:0007669"/>
    <property type="project" value="InterPro"/>
</dbReference>